<evidence type="ECO:0000313" key="7">
    <source>
        <dbReference type="Proteomes" id="UP000249577"/>
    </source>
</evidence>
<accession>A0A2W5M3Q7</accession>
<proteinExistence type="inferred from homology"/>
<reference evidence="6 7" key="1">
    <citation type="submission" date="2017-08" db="EMBL/GenBank/DDBJ databases">
        <title>Infants hospitalized years apart are colonized by the same room-sourced microbial strains.</title>
        <authorList>
            <person name="Brooks B."/>
            <person name="Olm M.R."/>
            <person name="Firek B.A."/>
            <person name="Baker R."/>
            <person name="Thomas B.C."/>
            <person name="Morowitz M.J."/>
            <person name="Banfield J.F."/>
        </authorList>
    </citation>
    <scope>NUCLEOTIDE SEQUENCE [LARGE SCALE GENOMIC DNA]</scope>
    <source>
        <strain evidence="6">S2_005_003_R2_43</strain>
    </source>
</reference>
<sequence length="281" mass="29789">MPHAFDRRVTPARPDVAAARLKGKVEALRFAPGERRRVAVGHAGLRRAPGPSSSLETEVLFGEEITVYDELEGWAWGQLATDGYVGYLPSAALSEELGPGATHRVSALRTLLFPSPSIKAPPVDALSMGARLSVVDYEDRFAVLDTGAYAVAAHLKPLDDFEIDPVAVAERFVGAPYLWGGRTSLGLDCSALVQTALAACGIPAPRDSDMQEADLGRAVALTEARRGDLVFWKGHVALVRDAGTLLHANAFAMAVAVEPTAAAVERIAKAGDEVTSVRRLG</sequence>
<keyword evidence="3" id="KW-0378">Hydrolase</keyword>
<dbReference type="PROSITE" id="PS51935">
    <property type="entry name" value="NLPC_P60"/>
    <property type="match status" value="1"/>
</dbReference>
<dbReference type="SUPFAM" id="SSF54001">
    <property type="entry name" value="Cysteine proteinases"/>
    <property type="match status" value="1"/>
</dbReference>
<keyword evidence="4" id="KW-0788">Thiol protease</keyword>
<dbReference type="InterPro" id="IPR000064">
    <property type="entry name" value="NLP_P60_dom"/>
</dbReference>
<dbReference type="Pfam" id="PF18348">
    <property type="entry name" value="SH3_16"/>
    <property type="match status" value="1"/>
</dbReference>
<dbReference type="InterPro" id="IPR038765">
    <property type="entry name" value="Papain-like_cys_pep_sf"/>
</dbReference>
<dbReference type="PANTHER" id="PTHR47359:SF3">
    <property type="entry name" value="NLP_P60 DOMAIN-CONTAINING PROTEIN-RELATED"/>
    <property type="match status" value="1"/>
</dbReference>
<comment type="similarity">
    <text evidence="1">Belongs to the peptidase C40 family.</text>
</comment>
<name>A0A2W5M3Q7_ANCNO</name>
<evidence type="ECO:0000259" key="5">
    <source>
        <dbReference type="PROSITE" id="PS51935"/>
    </source>
</evidence>
<dbReference type="AlphaFoldDB" id="A0A2W5M3Q7"/>
<dbReference type="EMBL" id="QFPN01000006">
    <property type="protein sequence ID" value="PZQ14397.1"/>
    <property type="molecule type" value="Genomic_DNA"/>
</dbReference>
<feature type="domain" description="NlpC/P60" evidence="5">
    <location>
        <begin position="159"/>
        <end position="281"/>
    </location>
</feature>
<comment type="caution">
    <text evidence="6">The sequence shown here is derived from an EMBL/GenBank/DDBJ whole genome shotgun (WGS) entry which is preliminary data.</text>
</comment>
<organism evidence="6 7">
    <name type="scientific">Ancylobacter novellus</name>
    <name type="common">Thiobacillus novellus</name>
    <dbReference type="NCBI Taxonomy" id="921"/>
    <lineage>
        <taxon>Bacteria</taxon>
        <taxon>Pseudomonadati</taxon>
        <taxon>Pseudomonadota</taxon>
        <taxon>Alphaproteobacteria</taxon>
        <taxon>Hyphomicrobiales</taxon>
        <taxon>Xanthobacteraceae</taxon>
        <taxon>Ancylobacter</taxon>
    </lineage>
</organism>
<evidence type="ECO:0000256" key="2">
    <source>
        <dbReference type="ARBA" id="ARBA00022670"/>
    </source>
</evidence>
<dbReference type="Pfam" id="PF00877">
    <property type="entry name" value="NLPC_P60"/>
    <property type="match status" value="1"/>
</dbReference>
<evidence type="ECO:0000256" key="4">
    <source>
        <dbReference type="ARBA" id="ARBA00022807"/>
    </source>
</evidence>
<protein>
    <submittedName>
        <fullName evidence="6">Peptidase P60</fullName>
    </submittedName>
</protein>
<dbReference type="InterPro" id="IPR041382">
    <property type="entry name" value="SH3_16"/>
</dbReference>
<dbReference type="PANTHER" id="PTHR47359">
    <property type="entry name" value="PEPTIDOGLYCAN DL-ENDOPEPTIDASE CWLO"/>
    <property type="match status" value="1"/>
</dbReference>
<dbReference type="GO" id="GO:0008234">
    <property type="term" value="F:cysteine-type peptidase activity"/>
    <property type="evidence" value="ECO:0007669"/>
    <property type="project" value="UniProtKB-KW"/>
</dbReference>
<dbReference type="Proteomes" id="UP000249577">
    <property type="component" value="Unassembled WGS sequence"/>
</dbReference>
<dbReference type="Gene3D" id="2.30.30.40">
    <property type="entry name" value="SH3 Domains"/>
    <property type="match status" value="1"/>
</dbReference>
<dbReference type="GO" id="GO:0006508">
    <property type="term" value="P:proteolysis"/>
    <property type="evidence" value="ECO:0007669"/>
    <property type="project" value="UniProtKB-KW"/>
</dbReference>
<keyword evidence="2" id="KW-0645">Protease</keyword>
<evidence type="ECO:0000256" key="3">
    <source>
        <dbReference type="ARBA" id="ARBA00022801"/>
    </source>
</evidence>
<evidence type="ECO:0000256" key="1">
    <source>
        <dbReference type="ARBA" id="ARBA00007074"/>
    </source>
</evidence>
<dbReference type="Gene3D" id="3.90.1720.10">
    <property type="entry name" value="endopeptidase domain like (from Nostoc punctiforme)"/>
    <property type="match status" value="1"/>
</dbReference>
<evidence type="ECO:0000313" key="6">
    <source>
        <dbReference type="EMBL" id="PZQ14397.1"/>
    </source>
</evidence>
<gene>
    <name evidence="6" type="ORF">DI565_13380</name>
</gene>
<dbReference type="InterPro" id="IPR051794">
    <property type="entry name" value="PG_Endopeptidase_C40"/>
</dbReference>